<evidence type="ECO:0000259" key="1">
    <source>
        <dbReference type="PROSITE" id="PS51462"/>
    </source>
</evidence>
<dbReference type="Proteomes" id="UP000642829">
    <property type="component" value="Unassembled WGS sequence"/>
</dbReference>
<name>A0A8J3DGI4_9BACT</name>
<accession>A0A8J3DGI4</accession>
<feature type="domain" description="Nudix hydrolase" evidence="1">
    <location>
        <begin position="8"/>
        <end position="139"/>
    </location>
</feature>
<organism evidence="2 3">
    <name type="scientific">Cerasicoccus arenae</name>
    <dbReference type="NCBI Taxonomy" id="424488"/>
    <lineage>
        <taxon>Bacteria</taxon>
        <taxon>Pseudomonadati</taxon>
        <taxon>Verrucomicrobiota</taxon>
        <taxon>Opitutia</taxon>
        <taxon>Puniceicoccales</taxon>
        <taxon>Cerasicoccaceae</taxon>
        <taxon>Cerasicoccus</taxon>
    </lineage>
</organism>
<dbReference type="InterPro" id="IPR000086">
    <property type="entry name" value="NUDIX_hydrolase_dom"/>
</dbReference>
<dbReference type="Pfam" id="PF00293">
    <property type="entry name" value="NUDIX"/>
    <property type="match status" value="1"/>
</dbReference>
<gene>
    <name evidence="2" type="ORF">GCM10007047_10230</name>
</gene>
<dbReference type="PROSITE" id="PS51462">
    <property type="entry name" value="NUDIX"/>
    <property type="match status" value="1"/>
</dbReference>
<evidence type="ECO:0000313" key="2">
    <source>
        <dbReference type="EMBL" id="GHB96368.1"/>
    </source>
</evidence>
<dbReference type="PANTHER" id="PTHR43736">
    <property type="entry name" value="ADP-RIBOSE PYROPHOSPHATASE"/>
    <property type="match status" value="1"/>
</dbReference>
<dbReference type="AlphaFoldDB" id="A0A8J3DGI4"/>
<dbReference type="RefSeq" id="WP_229792062.1">
    <property type="nucleotide sequence ID" value="NZ_BMXG01000005.1"/>
</dbReference>
<keyword evidence="3" id="KW-1185">Reference proteome</keyword>
<dbReference type="EMBL" id="BMXG01000005">
    <property type="protein sequence ID" value="GHB96368.1"/>
    <property type="molecule type" value="Genomic_DNA"/>
</dbReference>
<dbReference type="PANTHER" id="PTHR43736:SF1">
    <property type="entry name" value="DIHYDRONEOPTERIN TRIPHOSPHATE DIPHOSPHATASE"/>
    <property type="match status" value="1"/>
</dbReference>
<dbReference type="InterPro" id="IPR015797">
    <property type="entry name" value="NUDIX_hydrolase-like_dom_sf"/>
</dbReference>
<reference evidence="2" key="2">
    <citation type="submission" date="2020-09" db="EMBL/GenBank/DDBJ databases">
        <authorList>
            <person name="Sun Q."/>
            <person name="Kim S."/>
        </authorList>
    </citation>
    <scope>NUCLEOTIDE SEQUENCE</scope>
    <source>
        <strain evidence="2">KCTC 12870</strain>
    </source>
</reference>
<protein>
    <recommendedName>
        <fullName evidence="1">Nudix hydrolase domain-containing protein</fullName>
    </recommendedName>
</protein>
<reference evidence="2" key="1">
    <citation type="journal article" date="2014" name="Int. J. Syst. Evol. Microbiol.">
        <title>Complete genome sequence of Corynebacterium casei LMG S-19264T (=DSM 44701T), isolated from a smear-ripened cheese.</title>
        <authorList>
            <consortium name="US DOE Joint Genome Institute (JGI-PGF)"/>
            <person name="Walter F."/>
            <person name="Albersmeier A."/>
            <person name="Kalinowski J."/>
            <person name="Ruckert C."/>
        </authorList>
    </citation>
    <scope>NUCLEOTIDE SEQUENCE</scope>
    <source>
        <strain evidence="2">KCTC 12870</strain>
    </source>
</reference>
<comment type="caution">
    <text evidence="2">The sequence shown here is derived from an EMBL/GenBank/DDBJ whole genome shotgun (WGS) entry which is preliminary data.</text>
</comment>
<proteinExistence type="predicted"/>
<dbReference type="SUPFAM" id="SSF55811">
    <property type="entry name" value="Nudix"/>
    <property type="match status" value="1"/>
</dbReference>
<evidence type="ECO:0000313" key="3">
    <source>
        <dbReference type="Proteomes" id="UP000642829"/>
    </source>
</evidence>
<dbReference type="Gene3D" id="3.90.79.10">
    <property type="entry name" value="Nucleoside Triphosphate Pyrophosphohydrolase"/>
    <property type="match status" value="1"/>
</dbReference>
<dbReference type="CDD" id="cd18886">
    <property type="entry name" value="NUDIX_MutT_Nudt1"/>
    <property type="match status" value="1"/>
</dbReference>
<sequence length="167" mass="18983">MTEIATLPFKISVLVFLRSEDGRLLLIQRRKAPNLGCWSPIGGKLEMALGESPFECAVREVHEEVQLKIATDDLHLFGYVSEKSFEGSGHWLMFLFDCKVTISALPPEIDEGHFAFFTREAINTLAIPPSDHQLVWPYYDSHRKRFVALRADCHPGQELEIVVEQSL</sequence>